<name>A0ABN2ZTN5_9ACTN</name>
<protein>
    <submittedName>
        <fullName evidence="1">Uncharacterized protein</fullName>
    </submittedName>
</protein>
<dbReference type="RefSeq" id="WP_344466538.1">
    <property type="nucleotide sequence ID" value="NZ_BAAANT010000021.1"/>
</dbReference>
<proteinExistence type="predicted"/>
<accession>A0ABN2ZTN5</accession>
<organism evidence="1 2">
    <name type="scientific">Kitasatospora kazusensis</name>
    <dbReference type="NCBI Taxonomy" id="407974"/>
    <lineage>
        <taxon>Bacteria</taxon>
        <taxon>Bacillati</taxon>
        <taxon>Actinomycetota</taxon>
        <taxon>Actinomycetes</taxon>
        <taxon>Kitasatosporales</taxon>
        <taxon>Streptomycetaceae</taxon>
        <taxon>Kitasatospora</taxon>
    </lineage>
</organism>
<sequence length="101" mass="11010">MRRRKDRPGGIGAVVVEIDGVTAPARFDELPDALAALWESLRALPLGAVQADAFHYFLTRPDAAEHVTEFVRRDGALLLSFAMGGRSHAVRLRPVGEAEQC</sequence>
<comment type="caution">
    <text evidence="1">The sequence shown here is derived from an EMBL/GenBank/DDBJ whole genome shotgun (WGS) entry which is preliminary data.</text>
</comment>
<dbReference type="EMBL" id="BAAANT010000021">
    <property type="protein sequence ID" value="GAA2147307.1"/>
    <property type="molecule type" value="Genomic_DNA"/>
</dbReference>
<keyword evidence="2" id="KW-1185">Reference proteome</keyword>
<dbReference type="Proteomes" id="UP001422759">
    <property type="component" value="Unassembled WGS sequence"/>
</dbReference>
<evidence type="ECO:0000313" key="1">
    <source>
        <dbReference type="EMBL" id="GAA2147307.1"/>
    </source>
</evidence>
<evidence type="ECO:0000313" key="2">
    <source>
        <dbReference type="Proteomes" id="UP001422759"/>
    </source>
</evidence>
<gene>
    <name evidence="1" type="ORF">GCM10009760_38050</name>
</gene>
<reference evidence="1 2" key="1">
    <citation type="journal article" date="2019" name="Int. J. Syst. Evol. Microbiol.">
        <title>The Global Catalogue of Microorganisms (GCM) 10K type strain sequencing project: providing services to taxonomists for standard genome sequencing and annotation.</title>
        <authorList>
            <consortium name="The Broad Institute Genomics Platform"/>
            <consortium name="The Broad Institute Genome Sequencing Center for Infectious Disease"/>
            <person name="Wu L."/>
            <person name="Ma J."/>
        </authorList>
    </citation>
    <scope>NUCLEOTIDE SEQUENCE [LARGE SCALE GENOMIC DNA]</scope>
    <source>
        <strain evidence="1 2">JCM 14560</strain>
    </source>
</reference>